<keyword evidence="3" id="KW-1185">Reference proteome</keyword>
<feature type="region of interest" description="Disordered" evidence="1">
    <location>
        <begin position="32"/>
        <end position="61"/>
    </location>
</feature>
<accession>A0A5J5AV33</accession>
<gene>
    <name evidence="2" type="ORF">F0562_031679</name>
</gene>
<evidence type="ECO:0000313" key="2">
    <source>
        <dbReference type="EMBL" id="KAA8534128.1"/>
    </source>
</evidence>
<sequence>MLKMGFNLDPLVPFSPNPCLIPQKESSISNGYSNSHLNIAQKSENNGGRDEIPQKESSISNGYSNSLFNIAKKSENNGDRDEEQSEFWKQLDRLGYGPCLDFSNEYRKSSVEIVKDRRNCCRSVTTLAMDPRLPSQRFNESYFAAADNEEHYTTVDFAATDDEEHASNSMSFRPVNLYRKTSISKSP</sequence>
<dbReference type="OrthoDB" id="913933at2759"/>
<reference evidence="2 3" key="1">
    <citation type="submission" date="2019-09" db="EMBL/GenBank/DDBJ databases">
        <title>A chromosome-level genome assembly of the Chinese tupelo Nyssa sinensis.</title>
        <authorList>
            <person name="Yang X."/>
            <person name="Kang M."/>
            <person name="Yang Y."/>
            <person name="Xiong H."/>
            <person name="Wang M."/>
            <person name="Zhang Z."/>
            <person name="Wang Z."/>
            <person name="Wu H."/>
            <person name="Ma T."/>
            <person name="Liu J."/>
            <person name="Xi Z."/>
        </authorList>
    </citation>
    <scope>NUCLEOTIDE SEQUENCE [LARGE SCALE GENOMIC DNA]</scope>
    <source>
        <strain evidence="2">J267</strain>
        <tissue evidence="2">Leaf</tissue>
    </source>
</reference>
<proteinExistence type="predicted"/>
<dbReference type="EMBL" id="CM018041">
    <property type="protein sequence ID" value="KAA8534128.1"/>
    <property type="molecule type" value="Genomic_DNA"/>
</dbReference>
<feature type="compositionally biased region" description="Polar residues" evidence="1">
    <location>
        <begin position="32"/>
        <end position="46"/>
    </location>
</feature>
<dbReference type="Proteomes" id="UP000325577">
    <property type="component" value="Linkage Group LG18"/>
</dbReference>
<evidence type="ECO:0000256" key="1">
    <source>
        <dbReference type="SAM" id="MobiDB-lite"/>
    </source>
</evidence>
<name>A0A5J5AV33_9ASTE</name>
<organism evidence="2 3">
    <name type="scientific">Nyssa sinensis</name>
    <dbReference type="NCBI Taxonomy" id="561372"/>
    <lineage>
        <taxon>Eukaryota</taxon>
        <taxon>Viridiplantae</taxon>
        <taxon>Streptophyta</taxon>
        <taxon>Embryophyta</taxon>
        <taxon>Tracheophyta</taxon>
        <taxon>Spermatophyta</taxon>
        <taxon>Magnoliopsida</taxon>
        <taxon>eudicotyledons</taxon>
        <taxon>Gunneridae</taxon>
        <taxon>Pentapetalae</taxon>
        <taxon>asterids</taxon>
        <taxon>Cornales</taxon>
        <taxon>Nyssaceae</taxon>
        <taxon>Nyssa</taxon>
    </lineage>
</organism>
<protein>
    <submittedName>
        <fullName evidence="2">Uncharacterized protein</fullName>
    </submittedName>
</protein>
<dbReference type="AlphaFoldDB" id="A0A5J5AV33"/>
<evidence type="ECO:0000313" key="3">
    <source>
        <dbReference type="Proteomes" id="UP000325577"/>
    </source>
</evidence>